<accession>A0AA90N9L6</accession>
<sequence length="199" mass="21285">MTAATVVIVPGLRGPSPEHWQERYAARVERAVTVPFPHRSDWHDLAVRTRLLAETVAAADGPVILMAHSAGVLTVAHWVASREPADPTVGKVAGAVLATPPDFGVAWPEPHPRPSELAAAGWEPIPRGRLPFPSVLAASRTDPLARYRTTAGLAEVWGSRLEDLGDAGHLNPASGYGEWRLVSDLVAEVAQRAEIVTMP</sequence>
<proteinExistence type="predicted"/>
<protein>
    <submittedName>
        <fullName evidence="1">Alpha/beta hydrolase</fullName>
    </submittedName>
</protein>
<evidence type="ECO:0000313" key="2">
    <source>
        <dbReference type="Proteomes" id="UP001178281"/>
    </source>
</evidence>
<organism evidence="1 2">
    <name type="scientific">Tsukamurella strandjordii</name>
    <dbReference type="NCBI Taxonomy" id="147577"/>
    <lineage>
        <taxon>Bacteria</taxon>
        <taxon>Bacillati</taxon>
        <taxon>Actinomycetota</taxon>
        <taxon>Actinomycetes</taxon>
        <taxon>Mycobacteriales</taxon>
        <taxon>Tsukamurellaceae</taxon>
        <taxon>Tsukamurella</taxon>
    </lineage>
</organism>
<reference evidence="1" key="1">
    <citation type="submission" date="2023-08" db="EMBL/GenBank/DDBJ databases">
        <title>The draft genome of Tsukamurella strandjordii strain 050030.</title>
        <authorList>
            <person name="Zhao F."/>
            <person name="Feng Y."/>
            <person name="Zong Z."/>
        </authorList>
    </citation>
    <scope>NUCLEOTIDE SEQUENCE</scope>
    <source>
        <strain evidence="1">050030</strain>
    </source>
</reference>
<dbReference type="Pfam" id="PF06821">
    <property type="entry name" value="Ser_hydrolase"/>
    <property type="match status" value="1"/>
</dbReference>
<gene>
    <name evidence="1" type="ORF">Q7X28_06520</name>
</gene>
<dbReference type="AlphaFoldDB" id="A0AA90N9L6"/>
<dbReference type="Proteomes" id="UP001178281">
    <property type="component" value="Unassembled WGS sequence"/>
</dbReference>
<name>A0AA90N9L6_9ACTN</name>
<evidence type="ECO:0000313" key="1">
    <source>
        <dbReference type="EMBL" id="MDP0397578.1"/>
    </source>
</evidence>
<keyword evidence="2" id="KW-1185">Reference proteome</keyword>
<dbReference type="EMBL" id="JAUTIX010000002">
    <property type="protein sequence ID" value="MDP0397578.1"/>
    <property type="molecule type" value="Genomic_DNA"/>
</dbReference>
<dbReference type="SUPFAM" id="SSF53474">
    <property type="entry name" value="alpha/beta-Hydrolases"/>
    <property type="match status" value="1"/>
</dbReference>
<dbReference type="InterPro" id="IPR010662">
    <property type="entry name" value="RBBP9/YdeN"/>
</dbReference>
<keyword evidence="1" id="KW-0378">Hydrolase</keyword>
<dbReference type="RefSeq" id="WP_305110741.1">
    <property type="nucleotide sequence ID" value="NZ_JAUTIX010000002.1"/>
</dbReference>
<dbReference type="Gene3D" id="3.40.50.1820">
    <property type="entry name" value="alpha/beta hydrolase"/>
    <property type="match status" value="1"/>
</dbReference>
<dbReference type="InterPro" id="IPR029058">
    <property type="entry name" value="AB_hydrolase_fold"/>
</dbReference>
<dbReference type="GO" id="GO:0016787">
    <property type="term" value="F:hydrolase activity"/>
    <property type="evidence" value="ECO:0007669"/>
    <property type="project" value="UniProtKB-KW"/>
</dbReference>
<comment type="caution">
    <text evidence="1">The sequence shown here is derived from an EMBL/GenBank/DDBJ whole genome shotgun (WGS) entry which is preliminary data.</text>
</comment>